<dbReference type="HOGENOM" id="CLU_025996_2_2_10"/>
<comment type="caution">
    <text evidence="2">The sequence shown here is derived from an EMBL/GenBank/DDBJ whole genome shotgun (WGS) entry which is preliminary data.</text>
</comment>
<dbReference type="RefSeq" id="WP_016277980.1">
    <property type="nucleotide sequence ID" value="NZ_CAONFL010000040.1"/>
</dbReference>
<evidence type="ECO:0000313" key="3">
    <source>
        <dbReference type="Proteomes" id="UP000014200"/>
    </source>
</evidence>
<protein>
    <recommendedName>
        <fullName evidence="1">Glycosyltransferase 2-like domain-containing protein</fullName>
    </recommendedName>
</protein>
<dbReference type="PANTHER" id="PTHR43685:SF11">
    <property type="entry name" value="GLYCOSYLTRANSFERASE TAGX-RELATED"/>
    <property type="match status" value="1"/>
</dbReference>
<dbReference type="CDD" id="cd04196">
    <property type="entry name" value="GT_2_like_d"/>
    <property type="match status" value="1"/>
</dbReference>
<dbReference type="EMBL" id="ASSP01000022">
    <property type="protein sequence ID" value="EOS09592.1"/>
    <property type="molecule type" value="Genomic_DNA"/>
</dbReference>
<dbReference type="Gene3D" id="3.90.550.10">
    <property type="entry name" value="Spore Coat Polysaccharide Biosynthesis Protein SpsA, Chain A"/>
    <property type="match status" value="1"/>
</dbReference>
<reference evidence="2 3" key="1">
    <citation type="submission" date="2013-04" db="EMBL/GenBank/DDBJ databases">
        <title>The Genome Sequence of Bacteroides massiliensis dnLKV3.</title>
        <authorList>
            <consortium name="The Broad Institute Genomics Platform"/>
            <consortium name="The Broad Institute Genome Sequencing Center for Infectious Disease"/>
            <person name="Earl A."/>
            <person name="Xavier R."/>
            <person name="Kuhn K."/>
            <person name="Stappenbeck T."/>
            <person name="Walker B."/>
            <person name="Young S."/>
            <person name="Zeng Q."/>
            <person name="Gargeya S."/>
            <person name="Fitzgerald M."/>
            <person name="Haas B."/>
            <person name="Abouelleil A."/>
            <person name="Allen A.W."/>
            <person name="Alvarado L."/>
            <person name="Arachchi H.M."/>
            <person name="Berlin A.M."/>
            <person name="Chapman S.B."/>
            <person name="Gainer-Dewar J."/>
            <person name="Goldberg J."/>
            <person name="Griggs A."/>
            <person name="Gujja S."/>
            <person name="Hansen M."/>
            <person name="Howarth C."/>
            <person name="Imamovic A."/>
            <person name="Ireland A."/>
            <person name="Larimer J."/>
            <person name="McCowan C."/>
            <person name="Murphy C."/>
            <person name="Pearson M."/>
            <person name="Poon T.W."/>
            <person name="Priest M."/>
            <person name="Roberts A."/>
            <person name="Saif S."/>
            <person name="Shea T."/>
            <person name="Sisk P."/>
            <person name="Sykes S."/>
            <person name="Wortman J."/>
            <person name="Nusbaum C."/>
            <person name="Birren B."/>
        </authorList>
    </citation>
    <scope>NUCLEOTIDE SEQUENCE [LARGE SCALE GENOMIC DNA]</scope>
    <source>
        <strain evidence="3">dnLKV3</strain>
    </source>
</reference>
<dbReference type="Proteomes" id="UP000014200">
    <property type="component" value="Unassembled WGS sequence"/>
</dbReference>
<accession>R9I023</accession>
<dbReference type="STRING" id="1235788.C802_03705"/>
<name>R9I023_9BACT</name>
<dbReference type="PANTHER" id="PTHR43685">
    <property type="entry name" value="GLYCOSYLTRANSFERASE"/>
    <property type="match status" value="1"/>
</dbReference>
<dbReference type="SUPFAM" id="SSF53448">
    <property type="entry name" value="Nucleotide-diphospho-sugar transferases"/>
    <property type="match status" value="1"/>
</dbReference>
<keyword evidence="3" id="KW-1185">Reference proteome</keyword>
<dbReference type="InterPro" id="IPR029044">
    <property type="entry name" value="Nucleotide-diphossugar_trans"/>
</dbReference>
<evidence type="ECO:0000313" key="2">
    <source>
        <dbReference type="EMBL" id="EOS09592.1"/>
    </source>
</evidence>
<dbReference type="GeneID" id="82154335"/>
<dbReference type="InterPro" id="IPR050834">
    <property type="entry name" value="Glycosyltransf_2"/>
</dbReference>
<organism evidence="2 3">
    <name type="scientific">Phocaeicola sartorii</name>
    <dbReference type="NCBI Taxonomy" id="671267"/>
    <lineage>
        <taxon>Bacteria</taxon>
        <taxon>Pseudomonadati</taxon>
        <taxon>Bacteroidota</taxon>
        <taxon>Bacteroidia</taxon>
        <taxon>Bacteroidales</taxon>
        <taxon>Bacteroidaceae</taxon>
        <taxon>Phocaeicola</taxon>
    </lineage>
</organism>
<dbReference type="AlphaFoldDB" id="R9I023"/>
<evidence type="ECO:0000259" key="1">
    <source>
        <dbReference type="Pfam" id="PF00535"/>
    </source>
</evidence>
<sequence length="227" mass="26647">MATYNGEEYVAEQIQSILSQLEQNDEIIISDDGSCDNTLNIILQFEDARIKLFHNKNHGLIHNFENALKNAIGDYVFLCDQDDIWLPHKVSEMFDALQLYDLVVSDCTVVDKNLNIILESFFKQRSSGEGLLKNLYKNSYLGCCMAFRRKVLEYVLPFPRYIAMHDIWIGLMVELHGTSYFLEKPLMLYRRHGHNASPSSEKSSYSFFYQIRYRIYFIYSLFEKILK</sequence>
<dbReference type="InterPro" id="IPR001173">
    <property type="entry name" value="Glyco_trans_2-like"/>
</dbReference>
<dbReference type="Pfam" id="PF00535">
    <property type="entry name" value="Glycos_transf_2"/>
    <property type="match status" value="1"/>
</dbReference>
<proteinExistence type="predicted"/>
<feature type="domain" description="Glycosyltransferase 2-like" evidence="1">
    <location>
        <begin position="1"/>
        <end position="154"/>
    </location>
</feature>
<gene>
    <name evidence="2" type="ORF">C802_03705</name>
</gene>
<dbReference type="PATRIC" id="fig|1235788.3.peg.3797"/>